<gene>
    <name evidence="2" type="ORF">EXIGLDRAFT_784419</name>
</gene>
<organism evidence="2 3">
    <name type="scientific">Exidia glandulosa HHB12029</name>
    <dbReference type="NCBI Taxonomy" id="1314781"/>
    <lineage>
        <taxon>Eukaryota</taxon>
        <taxon>Fungi</taxon>
        <taxon>Dikarya</taxon>
        <taxon>Basidiomycota</taxon>
        <taxon>Agaricomycotina</taxon>
        <taxon>Agaricomycetes</taxon>
        <taxon>Auriculariales</taxon>
        <taxon>Exidiaceae</taxon>
        <taxon>Exidia</taxon>
    </lineage>
</organism>
<dbReference type="InParanoid" id="A0A166MGQ6"/>
<sequence>MIVPDPVAEWRKQQPPWPRTREELVPPMIVSQIEKWDWTKELPSVQDILDLHHLHSETDEQMDVDEKPLMTDKTNSYSRGTDEMKGQEDVAGDPSSLKAETSP</sequence>
<reference evidence="2 3" key="1">
    <citation type="journal article" date="2016" name="Mol. Biol. Evol.">
        <title>Comparative Genomics of Early-Diverging Mushroom-Forming Fungi Provides Insights into the Origins of Lignocellulose Decay Capabilities.</title>
        <authorList>
            <person name="Nagy L.G."/>
            <person name="Riley R."/>
            <person name="Tritt A."/>
            <person name="Adam C."/>
            <person name="Daum C."/>
            <person name="Floudas D."/>
            <person name="Sun H."/>
            <person name="Yadav J.S."/>
            <person name="Pangilinan J."/>
            <person name="Larsson K.H."/>
            <person name="Matsuura K."/>
            <person name="Barry K."/>
            <person name="Labutti K."/>
            <person name="Kuo R."/>
            <person name="Ohm R.A."/>
            <person name="Bhattacharya S.S."/>
            <person name="Shirouzu T."/>
            <person name="Yoshinaga Y."/>
            <person name="Martin F.M."/>
            <person name="Grigoriev I.V."/>
            <person name="Hibbett D.S."/>
        </authorList>
    </citation>
    <scope>NUCLEOTIDE SEQUENCE [LARGE SCALE GENOMIC DNA]</scope>
    <source>
        <strain evidence="2 3">HHB12029</strain>
    </source>
</reference>
<dbReference type="EMBL" id="KV427219">
    <property type="protein sequence ID" value="KZV78012.1"/>
    <property type="molecule type" value="Genomic_DNA"/>
</dbReference>
<name>A0A166MGQ6_EXIGL</name>
<evidence type="ECO:0000313" key="3">
    <source>
        <dbReference type="Proteomes" id="UP000077266"/>
    </source>
</evidence>
<feature type="region of interest" description="Disordered" evidence="1">
    <location>
        <begin position="59"/>
        <end position="103"/>
    </location>
</feature>
<keyword evidence="3" id="KW-1185">Reference proteome</keyword>
<evidence type="ECO:0000256" key="1">
    <source>
        <dbReference type="SAM" id="MobiDB-lite"/>
    </source>
</evidence>
<dbReference type="AlphaFoldDB" id="A0A166MGQ6"/>
<accession>A0A166MGQ6</accession>
<dbReference type="Proteomes" id="UP000077266">
    <property type="component" value="Unassembled WGS sequence"/>
</dbReference>
<protein>
    <submittedName>
        <fullName evidence="2">Uncharacterized protein</fullName>
    </submittedName>
</protein>
<proteinExistence type="predicted"/>
<evidence type="ECO:0000313" key="2">
    <source>
        <dbReference type="EMBL" id="KZV78012.1"/>
    </source>
</evidence>
<feature type="compositionally biased region" description="Basic and acidic residues" evidence="1">
    <location>
        <begin position="59"/>
        <end position="70"/>
    </location>
</feature>